<organism evidence="7 8">
    <name type="scientific">Ceraceosorus bombacis</name>
    <dbReference type="NCBI Taxonomy" id="401625"/>
    <lineage>
        <taxon>Eukaryota</taxon>
        <taxon>Fungi</taxon>
        <taxon>Dikarya</taxon>
        <taxon>Basidiomycota</taxon>
        <taxon>Ustilaginomycotina</taxon>
        <taxon>Exobasidiomycetes</taxon>
        <taxon>Ceraceosorales</taxon>
        <taxon>Ceraceosoraceae</taxon>
        <taxon>Ceraceosorus</taxon>
    </lineage>
</organism>
<dbReference type="Gene3D" id="2.30.22.10">
    <property type="entry name" value="Head domain of nucleotide exchange factor GrpE"/>
    <property type="match status" value="1"/>
</dbReference>
<dbReference type="GO" id="GO:0000774">
    <property type="term" value="F:adenyl-nucleotide exchange factor activity"/>
    <property type="evidence" value="ECO:0007669"/>
    <property type="project" value="InterPro"/>
</dbReference>
<dbReference type="Gene3D" id="3.90.20.20">
    <property type="match status" value="1"/>
</dbReference>
<evidence type="ECO:0000313" key="8">
    <source>
        <dbReference type="Proteomes" id="UP000054845"/>
    </source>
</evidence>
<dbReference type="InterPro" id="IPR000740">
    <property type="entry name" value="GrpE"/>
</dbReference>
<dbReference type="GO" id="GO:0051082">
    <property type="term" value="F:unfolded protein binding"/>
    <property type="evidence" value="ECO:0007669"/>
    <property type="project" value="TreeGrafter"/>
</dbReference>
<keyword evidence="3 4" id="KW-0143">Chaperone</keyword>
<dbReference type="GO" id="GO:0030150">
    <property type="term" value="P:protein import into mitochondrial matrix"/>
    <property type="evidence" value="ECO:0007669"/>
    <property type="project" value="TreeGrafter"/>
</dbReference>
<evidence type="ECO:0000256" key="6">
    <source>
        <dbReference type="SAM" id="MobiDB-lite"/>
    </source>
</evidence>
<dbReference type="PRINTS" id="PR00773">
    <property type="entry name" value="GRPEPROTEIN"/>
</dbReference>
<dbReference type="GO" id="GO:0051087">
    <property type="term" value="F:protein-folding chaperone binding"/>
    <property type="evidence" value="ECO:0007669"/>
    <property type="project" value="InterPro"/>
</dbReference>
<dbReference type="GO" id="GO:0001405">
    <property type="term" value="C:PAM complex, Tim23 associated import motor"/>
    <property type="evidence" value="ECO:0007669"/>
    <property type="project" value="TreeGrafter"/>
</dbReference>
<evidence type="ECO:0000313" key="7">
    <source>
        <dbReference type="EMBL" id="CEH11882.1"/>
    </source>
</evidence>
<dbReference type="HAMAP" id="MF_01151">
    <property type="entry name" value="GrpE"/>
    <property type="match status" value="1"/>
</dbReference>
<comment type="similarity">
    <text evidence="2 5">Belongs to the GrpE family.</text>
</comment>
<reference evidence="7 8" key="1">
    <citation type="submission" date="2014-09" db="EMBL/GenBank/DDBJ databases">
        <authorList>
            <person name="Magalhaes I.L.F."/>
            <person name="Oliveira U."/>
            <person name="Santos F.R."/>
            <person name="Vidigal T.H.D.A."/>
            <person name="Brescovit A.D."/>
            <person name="Santos A.J."/>
        </authorList>
    </citation>
    <scope>NUCLEOTIDE SEQUENCE [LARGE SCALE GENOMIC DNA]</scope>
</reference>
<keyword evidence="7" id="KW-0346">Stress response</keyword>
<evidence type="ECO:0000256" key="2">
    <source>
        <dbReference type="ARBA" id="ARBA00009054"/>
    </source>
</evidence>
<dbReference type="GO" id="GO:0042803">
    <property type="term" value="F:protein homodimerization activity"/>
    <property type="evidence" value="ECO:0007669"/>
    <property type="project" value="InterPro"/>
</dbReference>
<feature type="region of interest" description="Disordered" evidence="6">
    <location>
        <begin position="1"/>
        <end position="33"/>
    </location>
</feature>
<evidence type="ECO:0000256" key="5">
    <source>
        <dbReference type="RuleBase" id="RU004478"/>
    </source>
</evidence>
<dbReference type="PANTHER" id="PTHR21237:SF23">
    <property type="entry name" value="GRPE PROTEIN HOMOLOG, MITOCHONDRIAL"/>
    <property type="match status" value="1"/>
</dbReference>
<dbReference type="InterPro" id="IPR013805">
    <property type="entry name" value="GrpE_CC"/>
</dbReference>
<dbReference type="EMBL" id="CCYA01000065">
    <property type="protein sequence ID" value="CEH11882.1"/>
    <property type="molecule type" value="Genomic_DNA"/>
</dbReference>
<dbReference type="FunFam" id="2.30.22.10:FF:000002">
    <property type="entry name" value="GrpE protein homolog"/>
    <property type="match status" value="1"/>
</dbReference>
<comment type="subcellular location">
    <subcellularLocation>
        <location evidence="1 4">Mitochondrion matrix</location>
    </subcellularLocation>
</comment>
<comment type="function">
    <text evidence="4">Essential component of the PAM complex, a complex required for the translocation of transit peptide-containing proteins from the inner membrane into the mitochondrial matrix in an ATP-dependent manner.</text>
</comment>
<evidence type="ECO:0000256" key="3">
    <source>
        <dbReference type="ARBA" id="ARBA00023186"/>
    </source>
</evidence>
<evidence type="ECO:0000256" key="4">
    <source>
        <dbReference type="RuleBase" id="RU000640"/>
    </source>
</evidence>
<name>A0A0N7L8T5_9BASI</name>
<feature type="region of interest" description="Disordered" evidence="6">
    <location>
        <begin position="56"/>
        <end position="107"/>
    </location>
</feature>
<dbReference type="SUPFAM" id="SSF51064">
    <property type="entry name" value="Head domain of nucleotide exchange factor GrpE"/>
    <property type="match status" value="1"/>
</dbReference>
<dbReference type="Proteomes" id="UP000054845">
    <property type="component" value="Unassembled WGS sequence"/>
</dbReference>
<keyword evidence="4" id="KW-0496">Mitochondrion</keyword>
<dbReference type="OrthoDB" id="201635at2759"/>
<dbReference type="CDD" id="cd00446">
    <property type="entry name" value="GrpE"/>
    <property type="match status" value="1"/>
</dbReference>
<protein>
    <recommendedName>
        <fullName evidence="4">GrpE protein homolog</fullName>
    </recommendedName>
</protein>
<dbReference type="Pfam" id="PF01025">
    <property type="entry name" value="GrpE"/>
    <property type="match status" value="1"/>
</dbReference>
<dbReference type="PANTHER" id="PTHR21237">
    <property type="entry name" value="GRPE PROTEIN"/>
    <property type="match status" value="1"/>
</dbReference>
<dbReference type="STRING" id="401625.A0A0N7L8T5"/>
<dbReference type="InterPro" id="IPR009012">
    <property type="entry name" value="GrpE_head"/>
</dbReference>
<feature type="compositionally biased region" description="Low complexity" evidence="6">
    <location>
        <begin position="12"/>
        <end position="24"/>
    </location>
</feature>
<dbReference type="PROSITE" id="PS01071">
    <property type="entry name" value="GRPE"/>
    <property type="match status" value="1"/>
</dbReference>
<dbReference type="AlphaFoldDB" id="A0A0N7L8T5"/>
<evidence type="ECO:0000256" key="1">
    <source>
        <dbReference type="ARBA" id="ARBA00004305"/>
    </source>
</evidence>
<dbReference type="GO" id="GO:0006457">
    <property type="term" value="P:protein folding"/>
    <property type="evidence" value="ECO:0007669"/>
    <property type="project" value="InterPro"/>
</dbReference>
<accession>A0A0N7L8T5</accession>
<dbReference type="SUPFAM" id="SSF58014">
    <property type="entry name" value="Coiled-coil domain of nucleotide exchange factor GrpE"/>
    <property type="match status" value="1"/>
</dbReference>
<proteinExistence type="inferred from homology"/>
<keyword evidence="8" id="KW-1185">Reference proteome</keyword>
<sequence length="270" mass="28615">MSALRHSAHQVLSSAASTSRLSPSIIPPLRSQRIPSPFAPISSISAFSTSRLIRAAKDDASGATPAEESAETKEAAFGKGLGLKETGEAQSTGKGSAAGKSEAETKLAEREAKIKELTDQLLYGKADMQNLQRRSAEEKAQASDFAISKFARDLTASLDVLALALRSVPEALRQAPSEVKDAQDPRKALAELYSGVELTSKSITDMLGRHGVTVFDPTGEKFDPALHEAMYQAPVPGKTPGTVLECSKVGFKIKGRVLRPAQVGVVQETS</sequence>